<dbReference type="EMBL" id="KQ981604">
    <property type="protein sequence ID" value="KYN39721.1"/>
    <property type="molecule type" value="Genomic_DNA"/>
</dbReference>
<sequence length="172" mass="19940">MLFIVSDNCDVHLTAKELEYILKIILLQEFKNYIDQLWDRLPHIKANSEVEGRLTKEKDQQKQPTIVSNYVAFMFDEIRYISWENRETLLNMKNFLYGYTYVIIDCSQQNKSIKSGEAPNEPEVKKGPNWVSVPRGAHFNASCASTAVCLDFRSWNLIRVTGEKAKCNRGRA</sequence>
<name>A0A151JXE5_9HYME</name>
<reference evidence="1 2" key="1">
    <citation type="submission" date="2016-03" db="EMBL/GenBank/DDBJ databases">
        <title>Trachymyrmex septentrionalis WGS genome.</title>
        <authorList>
            <person name="Nygaard S."/>
            <person name="Hu H."/>
            <person name="Boomsma J."/>
            <person name="Zhang G."/>
        </authorList>
    </citation>
    <scope>NUCLEOTIDE SEQUENCE [LARGE SCALE GENOMIC DNA]</scope>
    <source>
        <strain evidence="1">Tsep2-gDNA-1</strain>
        <tissue evidence="1">Whole body</tissue>
    </source>
</reference>
<dbReference type="AlphaFoldDB" id="A0A151JXE5"/>
<dbReference type="Proteomes" id="UP000078541">
    <property type="component" value="Unassembled WGS sequence"/>
</dbReference>
<proteinExistence type="predicted"/>
<evidence type="ECO:0000313" key="1">
    <source>
        <dbReference type="EMBL" id="KYN39721.1"/>
    </source>
</evidence>
<organism evidence="1 2">
    <name type="scientific">Trachymyrmex septentrionalis</name>
    <dbReference type="NCBI Taxonomy" id="34720"/>
    <lineage>
        <taxon>Eukaryota</taxon>
        <taxon>Metazoa</taxon>
        <taxon>Ecdysozoa</taxon>
        <taxon>Arthropoda</taxon>
        <taxon>Hexapoda</taxon>
        <taxon>Insecta</taxon>
        <taxon>Pterygota</taxon>
        <taxon>Neoptera</taxon>
        <taxon>Endopterygota</taxon>
        <taxon>Hymenoptera</taxon>
        <taxon>Apocrita</taxon>
        <taxon>Aculeata</taxon>
        <taxon>Formicoidea</taxon>
        <taxon>Formicidae</taxon>
        <taxon>Myrmicinae</taxon>
        <taxon>Trachymyrmex</taxon>
    </lineage>
</organism>
<gene>
    <name evidence="1" type="ORF">ALC56_05900</name>
</gene>
<keyword evidence="2" id="KW-1185">Reference proteome</keyword>
<evidence type="ECO:0000313" key="2">
    <source>
        <dbReference type="Proteomes" id="UP000078541"/>
    </source>
</evidence>
<protein>
    <submittedName>
        <fullName evidence="1">Uncharacterized protein</fullName>
    </submittedName>
</protein>
<accession>A0A151JXE5</accession>